<dbReference type="CDD" id="cd00085">
    <property type="entry name" value="HNHc"/>
    <property type="match status" value="1"/>
</dbReference>
<evidence type="ECO:0000313" key="2">
    <source>
        <dbReference type="EMBL" id="CAB4658037.1"/>
    </source>
</evidence>
<reference evidence="2" key="1">
    <citation type="submission" date="2020-05" db="EMBL/GenBank/DDBJ databases">
        <authorList>
            <person name="Chiriac C."/>
            <person name="Salcher M."/>
            <person name="Ghai R."/>
            <person name="Kavagutti S V."/>
        </authorList>
    </citation>
    <scope>NUCLEOTIDE SEQUENCE</scope>
</reference>
<dbReference type="Pfam" id="PF13391">
    <property type="entry name" value="HNH_2"/>
    <property type="match status" value="1"/>
</dbReference>
<dbReference type="AlphaFoldDB" id="A0A6J6L7M0"/>
<evidence type="ECO:0000259" key="1">
    <source>
        <dbReference type="SMART" id="SM00507"/>
    </source>
</evidence>
<dbReference type="EMBL" id="CAEZWJ010000033">
    <property type="protein sequence ID" value="CAB4658037.1"/>
    <property type="molecule type" value="Genomic_DNA"/>
</dbReference>
<accession>A0A6J6L7M0</accession>
<name>A0A6J6L7M0_9ZZZZ</name>
<protein>
    <submittedName>
        <fullName evidence="2">Unannotated protein</fullName>
    </submittedName>
</protein>
<sequence length="280" mass="31321">MKTEVTDLSTEQAIWEMSDLEMSYYIEDLALGLYKVSEPVDEQPYGDEFLRTLSDDCGANGKLIFDIQDSLLNYLNSGESKMKLGIGPNCEQLRWVAMRGGAQFGWGKFVYPGTEELGHELQQQKLMLRCCKTHSISFNRNLGGPNWVAQELQYSCARATNVIEREVRNAAPSDFVKNLYGGQCQKCEVVLHGPTGPISEAAHIIEVHSGGVDEVSNLLCLCPNCHRLLDARAWTPKFKGSNLIAVSYDNPVKTKVMILHESHNVAREAIEWRLKQPLAA</sequence>
<dbReference type="Gene3D" id="1.10.30.50">
    <property type="match status" value="1"/>
</dbReference>
<feature type="domain" description="HNH nuclease" evidence="1">
    <location>
        <begin position="172"/>
        <end position="227"/>
    </location>
</feature>
<organism evidence="2">
    <name type="scientific">freshwater metagenome</name>
    <dbReference type="NCBI Taxonomy" id="449393"/>
    <lineage>
        <taxon>unclassified sequences</taxon>
        <taxon>metagenomes</taxon>
        <taxon>ecological metagenomes</taxon>
    </lineage>
</organism>
<gene>
    <name evidence="2" type="ORF">UFOPK2214_01041</name>
</gene>
<dbReference type="SMART" id="SM00507">
    <property type="entry name" value="HNHc"/>
    <property type="match status" value="1"/>
</dbReference>
<proteinExistence type="predicted"/>
<dbReference type="InterPro" id="IPR003615">
    <property type="entry name" value="HNH_nuc"/>
</dbReference>